<feature type="region of interest" description="Disordered" evidence="1">
    <location>
        <begin position="1"/>
        <end position="23"/>
    </location>
</feature>
<protein>
    <submittedName>
        <fullName evidence="2">Uncharacterized protein</fullName>
    </submittedName>
</protein>
<sequence>MAAGASYRGTFSCTDTTTSHHEPQLTVTITPRIPEADTVEPGRGVLQIRVRCDDEFEGLLAGCVNPPISRP</sequence>
<reference evidence="2 3" key="1">
    <citation type="submission" date="2021-03" db="EMBL/GenBank/DDBJ databases">
        <authorList>
            <person name="Kanchanasin P."/>
            <person name="Saeng-In P."/>
            <person name="Phongsopitanun W."/>
            <person name="Yuki M."/>
            <person name="Kudo T."/>
            <person name="Ohkuma M."/>
            <person name="Tanasupawat S."/>
        </authorList>
    </citation>
    <scope>NUCLEOTIDE SEQUENCE [LARGE SCALE GENOMIC DNA]</scope>
    <source>
        <strain evidence="2 3">L46</strain>
    </source>
</reference>
<name>A0ABS3RBF9_9ACTN</name>
<proteinExistence type="predicted"/>
<comment type="caution">
    <text evidence="2">The sequence shown here is derived from an EMBL/GenBank/DDBJ whole genome shotgun (WGS) entry which is preliminary data.</text>
</comment>
<accession>A0ABS3RBF9</accession>
<dbReference type="EMBL" id="JAGEOK010000034">
    <property type="protein sequence ID" value="MBO2443568.1"/>
    <property type="molecule type" value="Genomic_DNA"/>
</dbReference>
<gene>
    <name evidence="2" type="ORF">J4557_39180</name>
</gene>
<evidence type="ECO:0000313" key="2">
    <source>
        <dbReference type="EMBL" id="MBO2443568.1"/>
    </source>
</evidence>
<keyword evidence="3" id="KW-1185">Reference proteome</keyword>
<evidence type="ECO:0000256" key="1">
    <source>
        <dbReference type="SAM" id="MobiDB-lite"/>
    </source>
</evidence>
<organism evidence="2 3">
    <name type="scientific">Actinomadura nitritigenes</name>
    <dbReference type="NCBI Taxonomy" id="134602"/>
    <lineage>
        <taxon>Bacteria</taxon>
        <taxon>Bacillati</taxon>
        <taxon>Actinomycetota</taxon>
        <taxon>Actinomycetes</taxon>
        <taxon>Streptosporangiales</taxon>
        <taxon>Thermomonosporaceae</taxon>
        <taxon>Actinomadura</taxon>
    </lineage>
</organism>
<dbReference type="Proteomes" id="UP000666915">
    <property type="component" value="Unassembled WGS sequence"/>
</dbReference>
<evidence type="ECO:0000313" key="3">
    <source>
        <dbReference type="Proteomes" id="UP000666915"/>
    </source>
</evidence>
<dbReference type="RefSeq" id="WP_208271875.1">
    <property type="nucleotide sequence ID" value="NZ_BAAAGM010000029.1"/>
</dbReference>